<dbReference type="AlphaFoldDB" id="L8J6G9"/>
<organism evidence="1 2">
    <name type="scientific">Photobacterium marinum</name>
    <dbReference type="NCBI Taxonomy" id="1056511"/>
    <lineage>
        <taxon>Bacteria</taxon>
        <taxon>Pseudomonadati</taxon>
        <taxon>Pseudomonadota</taxon>
        <taxon>Gammaproteobacteria</taxon>
        <taxon>Vibrionales</taxon>
        <taxon>Vibrionaceae</taxon>
        <taxon>Photobacterium</taxon>
    </lineage>
</organism>
<keyword evidence="2" id="KW-1185">Reference proteome</keyword>
<comment type="caution">
    <text evidence="1">The sequence shown here is derived from an EMBL/GenBank/DDBJ whole genome shotgun (WGS) entry which is preliminary data.</text>
</comment>
<accession>L8J6G9</accession>
<dbReference type="Proteomes" id="UP000011134">
    <property type="component" value="Unassembled WGS sequence"/>
</dbReference>
<dbReference type="EMBL" id="AMZO01000067">
    <property type="protein sequence ID" value="ELR63072.1"/>
    <property type="molecule type" value="Genomic_DNA"/>
</dbReference>
<protein>
    <submittedName>
        <fullName evidence="1">Uncharacterized protein</fullName>
    </submittedName>
</protein>
<reference evidence="1 2" key="1">
    <citation type="submission" date="2012-12" db="EMBL/GenBank/DDBJ databases">
        <title>Genome Assembly of Photobacterium sp. AK15.</title>
        <authorList>
            <person name="Khatri I."/>
            <person name="Vaidya B."/>
            <person name="Srinivas T.N.R."/>
            <person name="Subramanian S."/>
            <person name="Pinnaka A."/>
        </authorList>
    </citation>
    <scope>NUCLEOTIDE SEQUENCE [LARGE SCALE GENOMIC DNA]</scope>
    <source>
        <strain evidence="1 2">AK15</strain>
    </source>
</reference>
<sequence length="46" mass="5516">MDHLDCLIMANSRKFSHLPDTLPRQKYQFEHLPVYPTDKNRTEIDT</sequence>
<evidence type="ECO:0000313" key="2">
    <source>
        <dbReference type="Proteomes" id="UP000011134"/>
    </source>
</evidence>
<gene>
    <name evidence="1" type="ORF">C942_04735</name>
</gene>
<name>L8J6G9_9GAMM</name>
<evidence type="ECO:0000313" key="1">
    <source>
        <dbReference type="EMBL" id="ELR63072.1"/>
    </source>
</evidence>
<dbReference type="PATRIC" id="fig|1056511.3.peg.4955"/>
<proteinExistence type="predicted"/>